<dbReference type="EMBL" id="BMYX01000010">
    <property type="protein sequence ID" value="GGY16782.1"/>
    <property type="molecule type" value="Genomic_DNA"/>
</dbReference>
<gene>
    <name evidence="2" type="ORF">GCM10011289_20240</name>
</gene>
<protein>
    <submittedName>
        <fullName evidence="2">Uncharacterized protein</fullName>
    </submittedName>
</protein>
<keyword evidence="3" id="KW-1185">Reference proteome</keyword>
<dbReference type="AlphaFoldDB" id="A0A918P3G4"/>
<reference evidence="2" key="2">
    <citation type="submission" date="2020-09" db="EMBL/GenBank/DDBJ databases">
        <authorList>
            <person name="Sun Q."/>
            <person name="Kim S."/>
        </authorList>
    </citation>
    <scope>NUCLEOTIDE SEQUENCE</scope>
    <source>
        <strain evidence="2">KCTC 32182</strain>
    </source>
</reference>
<sequence length="58" mass="6433">MTGSTFPEVMLALMILTAGVLPLIQTKLVIAREIRLQEESALRRFAERSLHELGAGRP</sequence>
<organism evidence="2 3">
    <name type="scientific">Paludibacterium paludis</name>
    <dbReference type="NCBI Taxonomy" id="1225769"/>
    <lineage>
        <taxon>Bacteria</taxon>
        <taxon>Pseudomonadati</taxon>
        <taxon>Pseudomonadota</taxon>
        <taxon>Betaproteobacteria</taxon>
        <taxon>Neisseriales</taxon>
        <taxon>Chromobacteriaceae</taxon>
        <taxon>Paludibacterium</taxon>
    </lineage>
</organism>
<keyword evidence="1" id="KW-1133">Transmembrane helix</keyword>
<dbReference type="Proteomes" id="UP000645257">
    <property type="component" value="Unassembled WGS sequence"/>
</dbReference>
<accession>A0A918P3G4</accession>
<dbReference type="RefSeq" id="WP_189533903.1">
    <property type="nucleotide sequence ID" value="NZ_BMYX01000010.1"/>
</dbReference>
<comment type="caution">
    <text evidence="2">The sequence shown here is derived from an EMBL/GenBank/DDBJ whole genome shotgun (WGS) entry which is preliminary data.</text>
</comment>
<evidence type="ECO:0000256" key="1">
    <source>
        <dbReference type="SAM" id="Phobius"/>
    </source>
</evidence>
<proteinExistence type="predicted"/>
<evidence type="ECO:0000313" key="3">
    <source>
        <dbReference type="Proteomes" id="UP000645257"/>
    </source>
</evidence>
<feature type="transmembrane region" description="Helical" evidence="1">
    <location>
        <begin position="6"/>
        <end position="24"/>
    </location>
</feature>
<keyword evidence="1" id="KW-0472">Membrane</keyword>
<reference evidence="2" key="1">
    <citation type="journal article" date="2014" name="Int. J. Syst. Evol. Microbiol.">
        <title>Complete genome sequence of Corynebacterium casei LMG S-19264T (=DSM 44701T), isolated from a smear-ripened cheese.</title>
        <authorList>
            <consortium name="US DOE Joint Genome Institute (JGI-PGF)"/>
            <person name="Walter F."/>
            <person name="Albersmeier A."/>
            <person name="Kalinowski J."/>
            <person name="Ruckert C."/>
        </authorList>
    </citation>
    <scope>NUCLEOTIDE SEQUENCE</scope>
    <source>
        <strain evidence="2">KCTC 32182</strain>
    </source>
</reference>
<name>A0A918P3G4_9NEIS</name>
<keyword evidence="1" id="KW-0812">Transmembrane</keyword>
<evidence type="ECO:0000313" key="2">
    <source>
        <dbReference type="EMBL" id="GGY16782.1"/>
    </source>
</evidence>